<dbReference type="RefSeq" id="WP_219427799.1">
    <property type="nucleotide sequence ID" value="NZ_JAHXRD010000010.1"/>
</dbReference>
<evidence type="ECO:0000313" key="2">
    <source>
        <dbReference type="EMBL" id="MBW4865719.1"/>
    </source>
</evidence>
<evidence type="ECO:0000313" key="3">
    <source>
        <dbReference type="Proteomes" id="UP001196873"/>
    </source>
</evidence>
<dbReference type="PROSITE" id="PS51257">
    <property type="entry name" value="PROKAR_LIPOPROTEIN"/>
    <property type="match status" value="1"/>
</dbReference>
<protein>
    <submittedName>
        <fullName evidence="2">S41 family peptidase</fullName>
    </submittedName>
</protein>
<dbReference type="InterPro" id="IPR028204">
    <property type="entry name" value="Tricorn_C1"/>
</dbReference>
<dbReference type="Pfam" id="PF14684">
    <property type="entry name" value="Tricorn_C1"/>
    <property type="match status" value="1"/>
</dbReference>
<dbReference type="Proteomes" id="UP001196873">
    <property type="component" value="Unassembled WGS sequence"/>
</dbReference>
<name>A0AAW4NNB9_9BACT</name>
<comment type="caution">
    <text evidence="2">The sequence shown here is derived from an EMBL/GenBank/DDBJ whole genome shotgun (WGS) entry which is preliminary data.</text>
</comment>
<dbReference type="EMBL" id="JAHXRF010000009">
    <property type="protein sequence ID" value="MBW4865719.1"/>
    <property type="molecule type" value="Genomic_DNA"/>
</dbReference>
<organism evidence="2 3">
    <name type="scientific">Segatella salivae</name>
    <dbReference type="NCBI Taxonomy" id="228604"/>
    <lineage>
        <taxon>Bacteria</taxon>
        <taxon>Pseudomonadati</taxon>
        <taxon>Bacteroidota</taxon>
        <taxon>Bacteroidia</taxon>
        <taxon>Bacteroidales</taxon>
        <taxon>Prevotellaceae</taxon>
        <taxon>Segatella</taxon>
    </lineage>
</organism>
<accession>A0AAW4NNB9</accession>
<dbReference type="InterPro" id="IPR005151">
    <property type="entry name" value="Tail-specific_protease"/>
</dbReference>
<dbReference type="SMART" id="SM00245">
    <property type="entry name" value="TSPc"/>
    <property type="match status" value="1"/>
</dbReference>
<dbReference type="CDD" id="cd07563">
    <property type="entry name" value="Peptidase_S41_IRBP"/>
    <property type="match status" value="1"/>
</dbReference>
<proteinExistence type="predicted"/>
<dbReference type="GO" id="GO:0008236">
    <property type="term" value="F:serine-type peptidase activity"/>
    <property type="evidence" value="ECO:0007669"/>
    <property type="project" value="InterPro"/>
</dbReference>
<evidence type="ECO:0000259" key="1">
    <source>
        <dbReference type="SMART" id="SM00245"/>
    </source>
</evidence>
<gene>
    <name evidence="2" type="ORF">KZY68_06790</name>
</gene>
<sequence>MKHLHHDIRLLLLFLSVILLSGCVKDEEFTNDSRGNFEALWRIIDEHYCFFSEKEKQFGLDWNAIYQRYSKQINSQMTEEQLFEVLGNMLGELRDGHVNLITSFDIARNWSWHEDYPANLNDSLISSYLGKEYRISNGMKYRLLDDNIGYIRCSTFENSFGSGNLTDILSYFLTARGLIIDIRNNGGGMISSAEELAARFTNKDICVGYIQHKTGRGHNDFSEMKAQWLRPSRGLRWQKPVVVLTNRGVYSAANEFVKYMKSCPKVTIVGDRTGGGAGMPFSSELPNGWSVRFSACPIYDKDKQTTEFGIAPDVQIGLNQFDIFMGYDSIIEQARKILR</sequence>
<dbReference type="Pfam" id="PF03572">
    <property type="entry name" value="Peptidase_S41"/>
    <property type="match status" value="1"/>
</dbReference>
<dbReference type="PANTHER" id="PTHR11261:SF3">
    <property type="entry name" value="RETINOL-BINDING PROTEIN 3"/>
    <property type="match status" value="1"/>
</dbReference>
<dbReference type="AlphaFoldDB" id="A0AAW4NNB9"/>
<dbReference type="GO" id="GO:0006508">
    <property type="term" value="P:proteolysis"/>
    <property type="evidence" value="ECO:0007669"/>
    <property type="project" value="InterPro"/>
</dbReference>
<dbReference type="PANTHER" id="PTHR11261">
    <property type="entry name" value="INTERPHOTORECEPTOR RETINOID-BINDING PROTEIN"/>
    <property type="match status" value="1"/>
</dbReference>
<feature type="domain" description="Tail specific protease" evidence="1">
    <location>
        <begin position="117"/>
        <end position="317"/>
    </location>
</feature>
<reference evidence="2" key="1">
    <citation type="submission" date="2021-07" db="EMBL/GenBank/DDBJ databases">
        <title>Genomic diversity and antimicrobial resistance of Prevotella spp. isolated from chronic lung disease airways.</title>
        <authorList>
            <person name="Webb K.A."/>
            <person name="Olagoke O.S."/>
            <person name="Baird T."/>
            <person name="Neill J."/>
            <person name="Pham A."/>
            <person name="Wells T.J."/>
            <person name="Ramsay K.A."/>
            <person name="Bell S.C."/>
            <person name="Sarovich D.S."/>
            <person name="Price E.P."/>
        </authorList>
    </citation>
    <scope>NUCLEOTIDE SEQUENCE</scope>
    <source>
        <strain evidence="2">SCHI0047.S.3</strain>
    </source>
</reference>